<keyword evidence="1 6" id="KW-0732">Signal</keyword>
<comment type="caution">
    <text evidence="5">Lacks conserved residue(s) required for the propagation of feature annotation.</text>
</comment>
<feature type="domain" description="Vitellogenin" evidence="7">
    <location>
        <begin position="22"/>
        <end position="775"/>
    </location>
</feature>
<dbReference type="SMART" id="SM00216">
    <property type="entry name" value="VWD"/>
    <property type="match status" value="1"/>
</dbReference>
<evidence type="ECO:0000313" key="9">
    <source>
        <dbReference type="EMBL" id="ADD73552.1"/>
    </source>
</evidence>
<dbReference type="EMBL" id="GQ205416">
    <property type="protein sequence ID" value="ADD73552.1"/>
    <property type="molecule type" value="mRNA"/>
</dbReference>
<name>D4N2J9_PARNA</name>
<dbReference type="InterPro" id="IPR011030">
    <property type="entry name" value="Lipovitellin_superhlx_dom"/>
</dbReference>
<evidence type="ECO:0000259" key="8">
    <source>
        <dbReference type="PROSITE" id="PS51233"/>
    </source>
</evidence>
<accession>D4N2J9</accession>
<evidence type="ECO:0000256" key="4">
    <source>
        <dbReference type="ARBA" id="ARBA00023180"/>
    </source>
</evidence>
<dbReference type="SUPFAM" id="SSF48431">
    <property type="entry name" value="Lipovitellin-phosvitin complex, superhelical domain"/>
    <property type="match status" value="1"/>
</dbReference>
<evidence type="ECO:0000256" key="1">
    <source>
        <dbReference type="ARBA" id="ARBA00022729"/>
    </source>
</evidence>
<reference evidence="9" key="2">
    <citation type="journal article" date="2010" name="Comp. Biochem. Physiol. C Toxicol. Pharmacol.">
        <title>Molecular characterization and expression of vitellogenin (Vg) genes from the cyclopoid copepod, Paracyclopina nana exposed to heavy metals.</title>
        <authorList>
            <person name="Hwang D.S."/>
            <person name="Lee K.W."/>
            <person name="Han J."/>
            <person name="Park H.G."/>
            <person name="Lee J."/>
            <person name="Lee Y.M."/>
            <person name="Lee J.S."/>
        </authorList>
    </citation>
    <scope>NUCLEOTIDE SEQUENCE</scope>
</reference>
<dbReference type="SMART" id="SM01169">
    <property type="entry name" value="DUF1943"/>
    <property type="match status" value="1"/>
</dbReference>
<proteinExistence type="evidence at transcript level"/>
<keyword evidence="2" id="KW-0758">Storage protein</keyword>
<evidence type="ECO:0000256" key="2">
    <source>
        <dbReference type="ARBA" id="ARBA00022761"/>
    </source>
</evidence>
<dbReference type="InterPro" id="IPR015255">
    <property type="entry name" value="Vitellinogen_open_b-sht"/>
</dbReference>
<keyword evidence="4" id="KW-0325">Glycoprotein</keyword>
<dbReference type="Gene3D" id="2.30.230.10">
    <property type="entry name" value="Lipovitellin, beta-sheet shell regions, chain A"/>
    <property type="match status" value="1"/>
</dbReference>
<protein>
    <submittedName>
        <fullName evidence="9">Vitellogenin 2</fullName>
    </submittedName>
</protein>
<feature type="signal peptide" evidence="6">
    <location>
        <begin position="1"/>
        <end position="15"/>
    </location>
</feature>
<dbReference type="PANTHER" id="PTHR23345">
    <property type="entry name" value="VITELLOGENIN-RELATED"/>
    <property type="match status" value="1"/>
</dbReference>
<organism evidence="9">
    <name type="scientific">Paracyclopina nana</name>
    <name type="common">Marine copepod</name>
    <dbReference type="NCBI Taxonomy" id="565004"/>
    <lineage>
        <taxon>Eukaryota</taxon>
        <taxon>Metazoa</taxon>
        <taxon>Ecdysozoa</taxon>
        <taxon>Arthropoda</taxon>
        <taxon>Crustacea</taxon>
        <taxon>Multicrustacea</taxon>
        <taxon>Hexanauplia</taxon>
        <taxon>Copepoda</taxon>
        <taxon>Cyclopoida</taxon>
        <taxon>Cyclopettidae</taxon>
        <taxon>Paracyclopina</taxon>
    </lineage>
</organism>
<keyword evidence="3" id="KW-1015">Disulfide bond</keyword>
<dbReference type="SMART" id="SM00638">
    <property type="entry name" value="LPD_N"/>
    <property type="match status" value="1"/>
</dbReference>
<dbReference type="InterPro" id="IPR015819">
    <property type="entry name" value="Lipid_transp_b-sht_shell"/>
</dbReference>
<dbReference type="PANTHER" id="PTHR23345:SF15">
    <property type="entry name" value="VITELLOGENIN 1-RELATED"/>
    <property type="match status" value="1"/>
</dbReference>
<evidence type="ECO:0000256" key="6">
    <source>
        <dbReference type="SAM" id="SignalP"/>
    </source>
</evidence>
<evidence type="ECO:0000259" key="7">
    <source>
        <dbReference type="PROSITE" id="PS51211"/>
    </source>
</evidence>
<evidence type="ECO:0000256" key="5">
    <source>
        <dbReference type="PROSITE-ProRule" id="PRU00557"/>
    </source>
</evidence>
<dbReference type="SUPFAM" id="SSF56968">
    <property type="entry name" value="Lipovitellin-phosvitin complex, beta-sheet shell regions"/>
    <property type="match status" value="2"/>
</dbReference>
<dbReference type="InterPro" id="IPR001846">
    <property type="entry name" value="VWF_type-D"/>
</dbReference>
<dbReference type="InterPro" id="IPR001747">
    <property type="entry name" value="Vitellogenin_N"/>
</dbReference>
<feature type="domain" description="VWFD" evidence="8">
    <location>
        <begin position="1490"/>
        <end position="1681"/>
    </location>
</feature>
<dbReference type="Gene3D" id="2.20.80.10">
    <property type="entry name" value="Lipovitellin-phosvitin complex, chain A, domain 4"/>
    <property type="match status" value="1"/>
</dbReference>
<dbReference type="Pfam" id="PF00094">
    <property type="entry name" value="VWD"/>
    <property type="match status" value="1"/>
</dbReference>
<dbReference type="InterPro" id="IPR015816">
    <property type="entry name" value="Vitellinogen_b-sht_N"/>
</dbReference>
<dbReference type="GO" id="GO:0045735">
    <property type="term" value="F:nutrient reservoir activity"/>
    <property type="evidence" value="ECO:0007669"/>
    <property type="project" value="UniProtKB-KW"/>
</dbReference>
<dbReference type="InterPro" id="IPR050733">
    <property type="entry name" value="Vitellogenin/Apolipophorin"/>
</dbReference>
<dbReference type="Pfam" id="PF01347">
    <property type="entry name" value="Vitellogenin_N"/>
    <property type="match status" value="1"/>
</dbReference>
<dbReference type="Pfam" id="PF09172">
    <property type="entry name" value="Vit_open_b-sht"/>
    <property type="match status" value="1"/>
</dbReference>
<feature type="chain" id="PRO_5012565019" evidence="6">
    <location>
        <begin position="16"/>
        <end position="1813"/>
    </location>
</feature>
<dbReference type="Gene3D" id="1.25.10.20">
    <property type="entry name" value="Vitellinogen, superhelical"/>
    <property type="match status" value="1"/>
</dbReference>
<sequence length="1813" mass="207292">MKVFALLFLVGCAFATQSEWRWESGKQHVYEYSGRLLTAIPKLASHYSGIGINATVLVDVLSQNRLQLSVEQPRFARINERLEARLNSNDGPDGANWREVFLPEMAEVDEDLKRILEQPIVFELARGEIREAKISREEPEWSVNFKKALALLFQAKVDTSSWMGEENQINANNDNYWMTKEEGIDGICEVTYQVNEIPKYMIRDRPEYVINHESCPEQKYYSIVKTKNVDNCERRASFNSFKPGSIRCNGPNCEAMWARTSMTRVIACGSRGNLVIQTIVNQGELNQNLLGVKTERFVSGNLQYLRLKEIKSASPKPHPQDLTELKSMMYEYSYRSYQNDQQQREEERGQERITRHVAQDPEQLAKALPKSKLTGQKNVPKAKIIEEVKRILQSLMTELENPGEEDLVKKQVTMKILSVSRGLTMLTKSKIKAIYREMKAKASSSSRRQEESFKSLFFDTVLMSGSQEAVFFLKDQIQSGEVNTVEIISLLMWMPNALMFPTEEVLEAVFEITKAPKVESCPFTKATAIMSLTTIVKKACLSKERDLSYPTWVFGKFCSPESRFVREKFLPYLTQELESSQSWAKRNEIIVALGMLPHEQVIGKLVPFLEGRIQTQEPVPRLTRLLALWSLATSGDVQPQVVEPIFFAIFSNPAEATEMRISAFNALLKMNPSVAVFHKIVAKTWTEEDQEVLKVVNIALATLAQERKNEQLRPLDLMDLSMKARMVFPLIKKVRGIYPTSAVIYTSDHLSKLGVGYEGLTSWIASNSSFVPVEMYSEITYYLSQFKFRPIAAGLRLQGAENLLNKAAQILTPLKPGQNAEEQEREFARKVQENLHSEWRKVIEKLGINARNSDNKISGSFFLNIMESTPLFMNFEHLTTQTLKEQAEKLMRSPNQIKEILSEEKPFSCVSALDMANYEAVLPTDMGFPLLIEVHMPVILSLQGKMRFELSLNKPSMIVDTKVFYTSQYSGMIGTTIPFTKEYAVTAVDETIVYNVPATISAQLDLPNQHVRLAFKINENSRKAIDMAHYHIHPYTAIQKIDDLTPVTLVQSKKLIRSEDELKERSMTFGEYLGLHFTSKISTESRYLDFKSAMERLQNFNYNPINMVRFSWVFFGLDAEARPSIRRHEYSLRFDPSQSSTKELAMDLKVGYASKDQPQEPVHYKKIRIASRQEQEQENRLIPLTVESEQVESKNLHPQRQHKIAEALRALNDVERAQAITFKYTTTLMGSRPRSWSYSATLVTGQAEKSAEKKVDLKWNIELESEETRNKIVIKGNTQAPILPIWNVQEIRSSLVDFRYFNTIEWIANGAKEWSIDVHGNAKVSHEQKEHSRVSQAAKQCQRQHERKQVGQPAILARLSEACEAQRQQARTLDEVDFTIKYNNVPRKIESYESTLVSTLKTWLWTYMKVDKEHMSNNGQNNLQLAPVLVRLQFHRETPSFDLVISRAEEKIVFQKVRLARPFAGWFPLKAGINNIKELARQVTGQAVYPTCKVEGQTLRTFDNKSMPFHIDYCFHLLSGDCSSAHKFSVLTRVMRPGNRRELQVFLGRSMLVLTPAEKPSMHSPFPSMKVTVEGEEQILLPNKWIELRSPETRQELGQIVKSQDNVIRLRAPKYDVEVIFNGDDISIETSESMKGSLCGLCGNFNRQRQDEIQGPNKCMYSRPEVEAAAYRVNNSPAGCQQEKPLSASVEQRLERENQQCLRERQIPTKISKSLRTQNGQCTVLKHVIVKRPNQVCISMKAVTQCSPGCQASHAELLNKKIPFTCLAEDRVAEHYVKKANRGQRMSELEARPLAFEIEVPQPRSCVRASNEL</sequence>
<dbReference type="PROSITE" id="PS51211">
    <property type="entry name" value="VITELLOGENIN"/>
    <property type="match status" value="1"/>
</dbReference>
<dbReference type="PROSITE" id="PS51233">
    <property type="entry name" value="VWFD"/>
    <property type="match status" value="1"/>
</dbReference>
<evidence type="ECO:0000256" key="3">
    <source>
        <dbReference type="ARBA" id="ARBA00023157"/>
    </source>
</evidence>
<dbReference type="GO" id="GO:0005319">
    <property type="term" value="F:lipid transporter activity"/>
    <property type="evidence" value="ECO:0007669"/>
    <property type="project" value="InterPro"/>
</dbReference>
<reference evidence="9" key="1">
    <citation type="submission" date="2009-05" db="EMBL/GenBank/DDBJ databases">
        <authorList>
            <person name="Lee J.-S."/>
        </authorList>
    </citation>
    <scope>NUCLEOTIDE SEQUENCE</scope>
</reference>